<dbReference type="RefSeq" id="WP_095987233.1">
    <property type="nucleotide sequence ID" value="NZ_CP022098.1"/>
</dbReference>
<organism evidence="2 3">
    <name type="scientific">Cystobacter fuscus</name>
    <dbReference type="NCBI Taxonomy" id="43"/>
    <lineage>
        <taxon>Bacteria</taxon>
        <taxon>Pseudomonadati</taxon>
        <taxon>Myxococcota</taxon>
        <taxon>Myxococcia</taxon>
        <taxon>Myxococcales</taxon>
        <taxon>Cystobacterineae</taxon>
        <taxon>Archangiaceae</taxon>
        <taxon>Cystobacter</taxon>
    </lineage>
</organism>
<dbReference type="PANTHER" id="PTHR34310">
    <property type="entry name" value="DUF427 DOMAIN PROTEIN (AFU_ORTHOLOGUE AFUA_3G02220)"/>
    <property type="match status" value="1"/>
</dbReference>
<dbReference type="Pfam" id="PF04248">
    <property type="entry name" value="NTP_transf_9"/>
    <property type="match status" value="1"/>
</dbReference>
<dbReference type="EMBL" id="CP022098">
    <property type="protein sequence ID" value="ATB39163.1"/>
    <property type="molecule type" value="Genomic_DNA"/>
</dbReference>
<evidence type="ECO:0000259" key="1">
    <source>
        <dbReference type="Pfam" id="PF04248"/>
    </source>
</evidence>
<dbReference type="Gene3D" id="2.170.150.40">
    <property type="entry name" value="Domain of unknown function (DUF427)"/>
    <property type="match status" value="1"/>
</dbReference>
<dbReference type="InterPro" id="IPR007361">
    <property type="entry name" value="DUF427"/>
</dbReference>
<dbReference type="KEGG" id="cfus:CYFUS_004604"/>
<dbReference type="InterPro" id="IPR038694">
    <property type="entry name" value="DUF427_sf"/>
</dbReference>
<proteinExistence type="predicted"/>
<dbReference type="PANTHER" id="PTHR34310:SF5">
    <property type="entry name" value="DUF427 DOMAIN PROTEIN (AFU_ORTHOLOGUE AFUA_3G02220)"/>
    <property type="match status" value="1"/>
</dbReference>
<accession>A0A250J6B9</accession>
<dbReference type="Proteomes" id="UP000217257">
    <property type="component" value="Chromosome"/>
</dbReference>
<feature type="domain" description="DUF427" evidence="1">
    <location>
        <begin position="1"/>
        <end position="88"/>
    </location>
</feature>
<evidence type="ECO:0000313" key="2">
    <source>
        <dbReference type="EMBL" id="ATB39163.1"/>
    </source>
</evidence>
<reference evidence="2 3" key="1">
    <citation type="submission" date="2017-06" db="EMBL/GenBank/DDBJ databases">
        <title>Sequencing and comparative analysis of myxobacterial genomes.</title>
        <authorList>
            <person name="Rupp O."/>
            <person name="Goesmann A."/>
            <person name="Sogaard-Andersen L."/>
        </authorList>
    </citation>
    <scope>NUCLEOTIDE SEQUENCE [LARGE SCALE GENOMIC DNA]</scope>
    <source>
        <strain evidence="2 3">DSM 52655</strain>
    </source>
</reference>
<protein>
    <recommendedName>
        <fullName evidence="1">DUF427 domain-containing protein</fullName>
    </recommendedName>
</protein>
<sequence>MRATLRGRVIAESADTVEVGGYHYFPRASVQMELLRLAPKTDSDRACPHGVQFYDVSDGNGRSERAAWSYEAPQASMKRVDHWIGFWGDVELAP</sequence>
<gene>
    <name evidence="2" type="ORF">CYFUS_004604</name>
</gene>
<evidence type="ECO:0000313" key="3">
    <source>
        <dbReference type="Proteomes" id="UP000217257"/>
    </source>
</evidence>
<name>A0A250J6B9_9BACT</name>
<dbReference type="AlphaFoldDB" id="A0A250J6B9"/>